<reference evidence="1 2" key="1">
    <citation type="journal article" date="2009" name="Genome Res.">
        <title>Whole genome sequence of Desulfovibrio magneticus strain RS-1 revealed common gene clusters in magnetotactic bacteria.</title>
        <authorList>
            <person name="Nakazawa H."/>
            <person name="Arakaki A."/>
            <person name="Narita-Yamada S."/>
            <person name="Yashiro I."/>
            <person name="Jinno K."/>
            <person name="Aoki N."/>
            <person name="Tsuruyama A."/>
            <person name="Okamura Y."/>
            <person name="Tanikawa S."/>
            <person name="Fujita N."/>
            <person name="Takeyama H."/>
            <person name="Matsunaga T."/>
        </authorList>
    </citation>
    <scope>NUCLEOTIDE SEQUENCE [LARGE SCALE GENOMIC DNA]</scope>
    <source>
        <strain evidence="2">ATCC 700980 / DSM 13731 / RS-1</strain>
    </source>
</reference>
<dbReference type="AlphaFoldDB" id="C4XGU6"/>
<dbReference type="Proteomes" id="UP000009071">
    <property type="component" value="Chromosome"/>
</dbReference>
<accession>C4XGU6</accession>
<organism evidence="1 2">
    <name type="scientific">Solidesulfovibrio magneticus (strain ATCC 700980 / DSM 13731 / RS-1)</name>
    <name type="common">Desulfovibrio magneticus</name>
    <dbReference type="NCBI Taxonomy" id="573370"/>
    <lineage>
        <taxon>Bacteria</taxon>
        <taxon>Pseudomonadati</taxon>
        <taxon>Thermodesulfobacteriota</taxon>
        <taxon>Desulfovibrionia</taxon>
        <taxon>Desulfovibrionales</taxon>
        <taxon>Desulfovibrionaceae</taxon>
        <taxon>Solidesulfovibrio</taxon>
    </lineage>
</organism>
<gene>
    <name evidence="1" type="ordered locus">DMR_27600</name>
</gene>
<name>C4XGU6_SOLM1</name>
<dbReference type="HOGENOM" id="CLU_801069_0_0_7"/>
<keyword evidence="2" id="KW-1185">Reference proteome</keyword>
<dbReference type="EMBL" id="AP010904">
    <property type="protein sequence ID" value="BAH76251.1"/>
    <property type="molecule type" value="Genomic_DNA"/>
</dbReference>
<dbReference type="RefSeq" id="WP_015861417.1">
    <property type="nucleotide sequence ID" value="NC_012796.1"/>
</dbReference>
<dbReference type="KEGG" id="dma:DMR_27600"/>
<evidence type="ECO:0000313" key="2">
    <source>
        <dbReference type="Proteomes" id="UP000009071"/>
    </source>
</evidence>
<dbReference type="OrthoDB" id="282746at2"/>
<evidence type="ECO:0000313" key="1">
    <source>
        <dbReference type="EMBL" id="BAH76251.1"/>
    </source>
</evidence>
<dbReference type="InterPro" id="IPR046534">
    <property type="entry name" value="DUF6599"/>
</dbReference>
<protein>
    <submittedName>
        <fullName evidence="1">Uncharacterized protein</fullName>
    </submittedName>
</protein>
<proteinExistence type="predicted"/>
<dbReference type="Pfam" id="PF20244">
    <property type="entry name" value="DUF6599"/>
    <property type="match status" value="1"/>
</dbReference>
<sequence>MAARRKHVSRQERRTAWGVLTVLTAIVVWLGLAQSRLNPAVLVALSPPPPPGVAASQASGRSFADAAWLESLPGALPAGPVESYDPETLSDRIDGKAELYLAANFQEMSIRPFRLPDGTRLEVAVYTQATPTDAFAVLSSQRRPGARPSPVSPDAYATENALYFTKGNRYVEMTADRAEAATGPALAALAQKLAEALPAGDAAAAGQGAARDVKGLFPDEGLMPGSVRLAASDAMGLEGFSNVYTAEYALPAGPATAFLAERDTAEAAAADARAFAGFLKQNGYAATPPPAEAKLPAGAVVLGTEGSFEILWTQGRLLAGVHDAVNLEAAVELTARLAASLKDVTP</sequence>
<dbReference type="eggNOG" id="ENOG5032V4M">
    <property type="taxonomic scope" value="Bacteria"/>
</dbReference>
<dbReference type="STRING" id="573370.DMR_27600"/>